<name>A0A2T3ARQ9_AMORE</name>
<dbReference type="PANTHER" id="PTHR47843:SF7">
    <property type="entry name" value="BTB DOMAIN-CONTAINING PROTEIN"/>
    <property type="match status" value="1"/>
</dbReference>
<dbReference type="Gene3D" id="3.30.710.10">
    <property type="entry name" value="Potassium Channel Kv1.1, Chain A"/>
    <property type="match status" value="1"/>
</dbReference>
<dbReference type="PROSITE" id="PS50097">
    <property type="entry name" value="BTB"/>
    <property type="match status" value="1"/>
</dbReference>
<feature type="domain" description="BTB" evidence="2">
    <location>
        <begin position="12"/>
        <end position="86"/>
    </location>
</feature>
<evidence type="ECO:0000313" key="4">
    <source>
        <dbReference type="Proteomes" id="UP000241818"/>
    </source>
</evidence>
<gene>
    <name evidence="3" type="ORF">M430DRAFT_45168</name>
</gene>
<dbReference type="Proteomes" id="UP000241818">
    <property type="component" value="Unassembled WGS sequence"/>
</dbReference>
<organism evidence="3 4">
    <name type="scientific">Amorphotheca resinae ATCC 22711</name>
    <dbReference type="NCBI Taxonomy" id="857342"/>
    <lineage>
        <taxon>Eukaryota</taxon>
        <taxon>Fungi</taxon>
        <taxon>Dikarya</taxon>
        <taxon>Ascomycota</taxon>
        <taxon>Pezizomycotina</taxon>
        <taxon>Leotiomycetes</taxon>
        <taxon>Helotiales</taxon>
        <taxon>Amorphothecaceae</taxon>
        <taxon>Amorphotheca</taxon>
    </lineage>
</organism>
<dbReference type="InterPro" id="IPR000210">
    <property type="entry name" value="BTB/POZ_dom"/>
</dbReference>
<dbReference type="EMBL" id="KZ679017">
    <property type="protein sequence ID" value="PSS09047.1"/>
    <property type="molecule type" value="Genomic_DNA"/>
</dbReference>
<reference evidence="3 4" key="1">
    <citation type="journal article" date="2018" name="New Phytol.">
        <title>Comparative genomics and transcriptomics depict ericoid mycorrhizal fungi as versatile saprotrophs and plant mutualists.</title>
        <authorList>
            <person name="Martino E."/>
            <person name="Morin E."/>
            <person name="Grelet G.A."/>
            <person name="Kuo A."/>
            <person name="Kohler A."/>
            <person name="Daghino S."/>
            <person name="Barry K.W."/>
            <person name="Cichocki N."/>
            <person name="Clum A."/>
            <person name="Dockter R.B."/>
            <person name="Hainaut M."/>
            <person name="Kuo R.C."/>
            <person name="LaButti K."/>
            <person name="Lindahl B.D."/>
            <person name="Lindquist E.A."/>
            <person name="Lipzen A."/>
            <person name="Khouja H.R."/>
            <person name="Magnuson J."/>
            <person name="Murat C."/>
            <person name="Ohm R.A."/>
            <person name="Singer S.W."/>
            <person name="Spatafora J.W."/>
            <person name="Wang M."/>
            <person name="Veneault-Fourrey C."/>
            <person name="Henrissat B."/>
            <person name="Grigoriev I.V."/>
            <person name="Martin F.M."/>
            <person name="Perotto S."/>
        </authorList>
    </citation>
    <scope>NUCLEOTIDE SEQUENCE [LARGE SCALE GENOMIC DNA]</scope>
    <source>
        <strain evidence="3 4">ATCC 22711</strain>
    </source>
</reference>
<dbReference type="SUPFAM" id="SSF54695">
    <property type="entry name" value="POZ domain"/>
    <property type="match status" value="1"/>
</dbReference>
<keyword evidence="4" id="KW-1185">Reference proteome</keyword>
<dbReference type="PANTHER" id="PTHR47843">
    <property type="entry name" value="BTB DOMAIN-CONTAINING PROTEIN-RELATED"/>
    <property type="match status" value="1"/>
</dbReference>
<accession>A0A2T3ARQ9</accession>
<sequence>MASAPPKHTFAEDLGTEVTHIYVGPERTHYVVHKKLLVSQSDYFDKALNGGFKEAEENSIHLKEDDPAAVALLVAFLYRGVIPGTGTKGSLFIKPTAQSSIPKVDVPKAELINGTHYPFTAAQTTDGHVFQHICFQQHPQYNMFSQEELRVADYKLNSNYRSMFANANLAPGAYNRHASHGAPVHGVVTSTTTHQLPRAGLFGPISSAGVNPSAVRNPPPSLGIGSMGGQPQSTGTLFGPVGPREGTTPHIDNVATRLRVALASAQRTDGHTVNQGGQANTTPPSDSLARLNLGDTQIANPPLFGPNRTYDLNNPATVVAATRESRVDFSSASEEQSLQPGGFGSVRSIKYPTPAGQFLKGIPRSQPLDSTLPAAEEHQLALLRLCLLAEKILWRALFDAAIENYIRGDLALLRPIPFEHVDLIYDRSFQESTLRRYVLENMCANPEQDTSVYIPLAKKYDDFMEDIMNSLPGLRAEKPLVWDDETIRGFYMDCNDSKESDDKDRVFPDDEDSDLDVSEGIN</sequence>
<dbReference type="Pfam" id="PF00651">
    <property type="entry name" value="BTB"/>
    <property type="match status" value="1"/>
</dbReference>
<dbReference type="AlphaFoldDB" id="A0A2T3ARQ9"/>
<dbReference type="InterPro" id="IPR011333">
    <property type="entry name" value="SKP1/BTB/POZ_sf"/>
</dbReference>
<dbReference type="GeneID" id="36575828"/>
<evidence type="ECO:0000313" key="3">
    <source>
        <dbReference type="EMBL" id="PSS09047.1"/>
    </source>
</evidence>
<feature type="compositionally biased region" description="Acidic residues" evidence="1">
    <location>
        <begin position="509"/>
        <end position="522"/>
    </location>
</feature>
<feature type="compositionally biased region" description="Basic and acidic residues" evidence="1">
    <location>
        <begin position="496"/>
        <end position="508"/>
    </location>
</feature>
<dbReference type="OrthoDB" id="6359816at2759"/>
<dbReference type="CDD" id="cd18186">
    <property type="entry name" value="BTB_POZ_ZBTB_KLHL-like"/>
    <property type="match status" value="1"/>
</dbReference>
<evidence type="ECO:0000259" key="2">
    <source>
        <dbReference type="PROSITE" id="PS50097"/>
    </source>
</evidence>
<evidence type="ECO:0000256" key="1">
    <source>
        <dbReference type="SAM" id="MobiDB-lite"/>
    </source>
</evidence>
<dbReference type="InParanoid" id="A0A2T3ARQ9"/>
<proteinExistence type="predicted"/>
<protein>
    <recommendedName>
        <fullName evidence="2">BTB domain-containing protein</fullName>
    </recommendedName>
</protein>
<dbReference type="RefSeq" id="XP_024717345.1">
    <property type="nucleotide sequence ID" value="XM_024867747.1"/>
</dbReference>
<feature type="region of interest" description="Disordered" evidence="1">
    <location>
        <begin position="496"/>
        <end position="522"/>
    </location>
</feature>
<dbReference type="STRING" id="857342.A0A2T3ARQ9"/>